<keyword evidence="2" id="KW-1185">Reference proteome</keyword>
<organism evidence="1 2">
    <name type="scientific">Rhizobium herbae</name>
    <dbReference type="NCBI Taxonomy" id="508661"/>
    <lineage>
        <taxon>Bacteria</taxon>
        <taxon>Pseudomonadati</taxon>
        <taxon>Pseudomonadota</taxon>
        <taxon>Alphaproteobacteria</taxon>
        <taxon>Hyphomicrobiales</taxon>
        <taxon>Rhizobiaceae</taxon>
        <taxon>Rhizobium/Agrobacterium group</taxon>
        <taxon>Rhizobium</taxon>
    </lineage>
</organism>
<sequence>MIAVSQTIRRGGRELLAVLVAIMFLVAPMAEAAPVLCDNDFAQVAHTETSKGDVARPGDLHPGEQKACCKSVCSLCNVILPASNAVVFHLYSGAQRYLDRQRPITGLSSRPALGPPRSII</sequence>
<reference evidence="1 2" key="1">
    <citation type="submission" date="2021-03" db="EMBL/GenBank/DDBJ databases">
        <title>Genomic Encyclopedia of Type Strains, Phase IV (KMG-IV): sequencing the most valuable type-strain genomes for metagenomic binning, comparative biology and taxonomic classification.</title>
        <authorList>
            <person name="Goeker M."/>
        </authorList>
    </citation>
    <scope>NUCLEOTIDE SEQUENCE [LARGE SCALE GENOMIC DNA]</scope>
    <source>
        <strain evidence="1 2">DSM 26427</strain>
    </source>
</reference>
<dbReference type="RefSeq" id="WP_234937415.1">
    <property type="nucleotide sequence ID" value="NZ_JAGGJV010000006.1"/>
</dbReference>
<accession>A0ABS4EQS3</accession>
<protein>
    <recommendedName>
        <fullName evidence="3">DUF2946 domain-containing protein</fullName>
    </recommendedName>
</protein>
<evidence type="ECO:0000313" key="2">
    <source>
        <dbReference type="Proteomes" id="UP000823786"/>
    </source>
</evidence>
<proteinExistence type="predicted"/>
<comment type="caution">
    <text evidence="1">The sequence shown here is derived from an EMBL/GenBank/DDBJ whole genome shotgun (WGS) entry which is preliminary data.</text>
</comment>
<evidence type="ECO:0000313" key="1">
    <source>
        <dbReference type="EMBL" id="MBP1860287.1"/>
    </source>
</evidence>
<evidence type="ECO:0008006" key="3">
    <source>
        <dbReference type="Google" id="ProtNLM"/>
    </source>
</evidence>
<name>A0ABS4EQS3_9HYPH</name>
<dbReference type="Proteomes" id="UP000823786">
    <property type="component" value="Unassembled WGS sequence"/>
</dbReference>
<gene>
    <name evidence="1" type="ORF">J2Z75_003808</name>
</gene>
<dbReference type="EMBL" id="JAGGJV010000006">
    <property type="protein sequence ID" value="MBP1860287.1"/>
    <property type="molecule type" value="Genomic_DNA"/>
</dbReference>